<dbReference type="EMBL" id="VSSQ01001057">
    <property type="protein sequence ID" value="MPM04648.1"/>
    <property type="molecule type" value="Genomic_DNA"/>
</dbReference>
<accession>A0A644WMH4</accession>
<organism evidence="2">
    <name type="scientific">bioreactor metagenome</name>
    <dbReference type="NCBI Taxonomy" id="1076179"/>
    <lineage>
        <taxon>unclassified sequences</taxon>
        <taxon>metagenomes</taxon>
        <taxon>ecological metagenomes</taxon>
    </lineage>
</organism>
<proteinExistence type="predicted"/>
<sequence>METPTPNTPQKENKSHAKAWRIVGISLLIILIGALVYFNLTASQRHQKAMNDMELKYQQEIARLTMANKTIDSLFKVAAHLEKYRGLVEAGYTRDSSRIVIPHKIGDIVKLKFDSSNVVITDIIVGGGQFEYYVRYRVMHSNRKEEEIAPEMVFD</sequence>
<keyword evidence="1" id="KW-0472">Membrane</keyword>
<name>A0A644WMH4_9ZZZZ</name>
<comment type="caution">
    <text evidence="2">The sequence shown here is derived from an EMBL/GenBank/DDBJ whole genome shotgun (WGS) entry which is preliminary data.</text>
</comment>
<keyword evidence="1" id="KW-1133">Transmembrane helix</keyword>
<gene>
    <name evidence="2" type="ORF">SDC9_50927</name>
</gene>
<keyword evidence="1" id="KW-0812">Transmembrane</keyword>
<evidence type="ECO:0000256" key="1">
    <source>
        <dbReference type="SAM" id="Phobius"/>
    </source>
</evidence>
<protein>
    <submittedName>
        <fullName evidence="2">Uncharacterized protein</fullName>
    </submittedName>
</protein>
<reference evidence="2" key="1">
    <citation type="submission" date="2019-08" db="EMBL/GenBank/DDBJ databases">
        <authorList>
            <person name="Kucharzyk K."/>
            <person name="Murdoch R.W."/>
            <person name="Higgins S."/>
            <person name="Loffler F."/>
        </authorList>
    </citation>
    <scope>NUCLEOTIDE SEQUENCE</scope>
</reference>
<dbReference type="AlphaFoldDB" id="A0A644WMH4"/>
<evidence type="ECO:0000313" key="2">
    <source>
        <dbReference type="EMBL" id="MPM04648.1"/>
    </source>
</evidence>
<feature type="transmembrane region" description="Helical" evidence="1">
    <location>
        <begin position="20"/>
        <end position="40"/>
    </location>
</feature>